<feature type="region of interest" description="Disordered" evidence="6">
    <location>
        <begin position="1"/>
        <end position="132"/>
    </location>
</feature>
<feature type="compositionally biased region" description="Basic residues" evidence="6">
    <location>
        <begin position="249"/>
        <end position="258"/>
    </location>
</feature>
<dbReference type="PIRSF" id="PIRSF017302">
    <property type="entry name" value="Gltscr2"/>
    <property type="match status" value="1"/>
</dbReference>
<comment type="caution">
    <text evidence="7">The sequence shown here is derived from an EMBL/GenBank/DDBJ whole genome shotgun (WGS) entry which is preliminary data.</text>
</comment>
<dbReference type="EMBL" id="JAGDFM010000124">
    <property type="protein sequence ID" value="KAG7385323.1"/>
    <property type="molecule type" value="Genomic_DNA"/>
</dbReference>
<dbReference type="OrthoDB" id="5072at2759"/>
<protein>
    <recommendedName>
        <fullName evidence="2 5">Ribosome biogenesis protein NOP53</fullName>
    </recommendedName>
</protein>
<organism evidence="7 8">
    <name type="scientific">Phytophthora pseudosyringae</name>
    <dbReference type="NCBI Taxonomy" id="221518"/>
    <lineage>
        <taxon>Eukaryota</taxon>
        <taxon>Sar</taxon>
        <taxon>Stramenopiles</taxon>
        <taxon>Oomycota</taxon>
        <taxon>Peronosporomycetes</taxon>
        <taxon>Peronosporales</taxon>
        <taxon>Peronosporaceae</taxon>
        <taxon>Phytophthora</taxon>
    </lineage>
</organism>
<evidence type="ECO:0000256" key="5">
    <source>
        <dbReference type="PIRNR" id="PIRNR017302"/>
    </source>
</evidence>
<comment type="function">
    <text evidence="5">May play a role in ribosome biogenesis.</text>
</comment>
<dbReference type="GO" id="GO:0006364">
    <property type="term" value="P:rRNA processing"/>
    <property type="evidence" value="ECO:0007669"/>
    <property type="project" value="TreeGrafter"/>
</dbReference>
<dbReference type="GO" id="GO:0005654">
    <property type="term" value="C:nucleoplasm"/>
    <property type="evidence" value="ECO:0007669"/>
    <property type="project" value="UniProtKB-SubCell"/>
</dbReference>
<sequence>MGGSKRRRQQRLKAVGAQVEQSIRQDAEDKKLKHVEAQQLFQVDSRGGDEAAPLSKKQKLEKLQKDPLLASTRRFDASKTNKGEALAVKKLQLQQQPTEQPAEPKKKTKKTTTDKVNGLWGQDGSVKADEQSQQLDEYVAPVVVKKTKRRKLLASTKHKVATVEVAAAGQSYHPDFDSHQDVMAEAVARELEKREKKAQLQEPVTRGMSDETLQYIKQDSSDSEEEASDSEDEDGSAHKALKLPEKVTRAQRNKRSRHKQMELEHQTRRGEKAIIKQINASNHILQTIVKSEKEAAKKQELKKLQLDQKLEDEPLVRVAGKYTKLERETPVSFSEELTGNLRTLKPKGNPLLDRFDSLHKRNQIEIGRPKKTRKAKVKIIEAKK</sequence>
<dbReference type="PANTHER" id="PTHR14211">
    <property type="entry name" value="GLIOMA SUPPRESSOR CANDIDATE REGION GENE 2"/>
    <property type="match status" value="1"/>
</dbReference>
<evidence type="ECO:0000256" key="2">
    <source>
        <dbReference type="ARBA" id="ARBA00018339"/>
    </source>
</evidence>
<feature type="compositionally biased region" description="Low complexity" evidence="6">
    <location>
        <begin position="89"/>
        <end position="101"/>
    </location>
</feature>
<evidence type="ECO:0000256" key="1">
    <source>
        <dbReference type="ARBA" id="ARBA00008838"/>
    </source>
</evidence>
<name>A0A8T1VZI7_9STRA</name>
<feature type="compositionally biased region" description="Basic residues" evidence="6">
    <location>
        <begin position="1"/>
        <end position="11"/>
    </location>
</feature>
<reference evidence="7" key="1">
    <citation type="submission" date="2021-02" db="EMBL/GenBank/DDBJ databases">
        <authorList>
            <person name="Palmer J.M."/>
        </authorList>
    </citation>
    <scope>NUCLEOTIDE SEQUENCE</scope>
    <source>
        <strain evidence="7">SCRP734</strain>
    </source>
</reference>
<dbReference type="GO" id="GO:0000027">
    <property type="term" value="P:ribosomal large subunit assembly"/>
    <property type="evidence" value="ECO:0007669"/>
    <property type="project" value="TreeGrafter"/>
</dbReference>
<keyword evidence="4 5" id="KW-0539">Nucleus</keyword>
<evidence type="ECO:0000256" key="4">
    <source>
        <dbReference type="ARBA" id="ARBA00023242"/>
    </source>
</evidence>
<gene>
    <name evidence="7" type="ORF">PHYPSEUDO_001625</name>
</gene>
<feature type="compositionally biased region" description="Acidic residues" evidence="6">
    <location>
        <begin position="221"/>
        <end position="234"/>
    </location>
</feature>
<dbReference type="InterPro" id="IPR011687">
    <property type="entry name" value="Nop53/GLTSCR2"/>
</dbReference>
<comment type="subcellular location">
    <subcellularLocation>
        <location evidence="5">Nucleus</location>
        <location evidence="5">Nucleolus</location>
    </subcellularLocation>
    <subcellularLocation>
        <location evidence="5">Nucleus</location>
        <location evidence="5">Nucleoplasm</location>
    </subcellularLocation>
</comment>
<dbReference type="PANTHER" id="PTHR14211:SF7">
    <property type="entry name" value="RIBOSOME BIOGENESIS PROTEIN NOP53"/>
    <property type="match status" value="1"/>
</dbReference>
<keyword evidence="3 5" id="KW-0690">Ribosome biogenesis</keyword>
<proteinExistence type="inferred from homology"/>
<feature type="region of interest" description="Disordered" evidence="6">
    <location>
        <begin position="191"/>
        <end position="269"/>
    </location>
</feature>
<evidence type="ECO:0000313" key="8">
    <source>
        <dbReference type="Proteomes" id="UP000694044"/>
    </source>
</evidence>
<feature type="compositionally biased region" description="Basic and acidic residues" evidence="6">
    <location>
        <begin position="73"/>
        <end position="82"/>
    </location>
</feature>
<dbReference type="Pfam" id="PF07767">
    <property type="entry name" value="Nop53"/>
    <property type="match status" value="1"/>
</dbReference>
<dbReference type="GO" id="GO:0008097">
    <property type="term" value="F:5S rRNA binding"/>
    <property type="evidence" value="ECO:0007669"/>
    <property type="project" value="TreeGrafter"/>
</dbReference>
<feature type="compositionally biased region" description="Basic and acidic residues" evidence="6">
    <location>
        <begin position="259"/>
        <end position="269"/>
    </location>
</feature>
<keyword evidence="8" id="KW-1185">Reference proteome</keyword>
<evidence type="ECO:0000313" key="7">
    <source>
        <dbReference type="EMBL" id="KAG7385323.1"/>
    </source>
</evidence>
<evidence type="ECO:0000256" key="6">
    <source>
        <dbReference type="SAM" id="MobiDB-lite"/>
    </source>
</evidence>
<dbReference type="GO" id="GO:0005730">
    <property type="term" value="C:nucleolus"/>
    <property type="evidence" value="ECO:0007669"/>
    <property type="project" value="UniProtKB-SubCell"/>
</dbReference>
<dbReference type="AlphaFoldDB" id="A0A8T1VZI7"/>
<comment type="similarity">
    <text evidence="1 5">Belongs to the NOP53 family.</text>
</comment>
<dbReference type="Proteomes" id="UP000694044">
    <property type="component" value="Unassembled WGS sequence"/>
</dbReference>
<feature type="compositionally biased region" description="Basic and acidic residues" evidence="6">
    <location>
        <begin position="23"/>
        <end position="36"/>
    </location>
</feature>
<evidence type="ECO:0000256" key="3">
    <source>
        <dbReference type="ARBA" id="ARBA00022517"/>
    </source>
</evidence>
<accession>A0A8T1VZI7</accession>